<dbReference type="SMART" id="SM00240">
    <property type="entry name" value="FHA"/>
    <property type="match status" value="1"/>
</dbReference>
<accession>A0AAU9IF46</accession>
<comment type="caution">
    <text evidence="6">The sequence shown here is derived from an EMBL/GenBank/DDBJ whole genome shotgun (WGS) entry which is preliminary data.</text>
</comment>
<evidence type="ECO:0000313" key="7">
    <source>
        <dbReference type="Proteomes" id="UP001162131"/>
    </source>
</evidence>
<keyword evidence="2" id="KW-0863">Zinc-finger</keyword>
<dbReference type="SUPFAM" id="SSF57850">
    <property type="entry name" value="RING/U-box"/>
    <property type="match status" value="1"/>
</dbReference>
<dbReference type="SUPFAM" id="SSF49879">
    <property type="entry name" value="SMAD/FHA domain"/>
    <property type="match status" value="1"/>
</dbReference>
<keyword evidence="3" id="KW-0862">Zinc</keyword>
<evidence type="ECO:0000256" key="1">
    <source>
        <dbReference type="ARBA" id="ARBA00022723"/>
    </source>
</evidence>
<keyword evidence="1" id="KW-0479">Metal-binding</keyword>
<dbReference type="AlphaFoldDB" id="A0AAU9IF46"/>
<protein>
    <recommendedName>
        <fullName evidence="8">RING-CH-type domain-containing protein</fullName>
    </recommendedName>
</protein>
<dbReference type="InterPro" id="IPR013083">
    <property type="entry name" value="Znf_RING/FYVE/PHD"/>
</dbReference>
<gene>
    <name evidence="6" type="ORF">BSTOLATCC_MIC7533</name>
</gene>
<dbReference type="CDD" id="cd16495">
    <property type="entry name" value="RING_CH-C4HC3_MARCH"/>
    <property type="match status" value="1"/>
</dbReference>
<name>A0AAU9IF46_9CILI</name>
<dbReference type="GO" id="GO:0008270">
    <property type="term" value="F:zinc ion binding"/>
    <property type="evidence" value="ECO:0007669"/>
    <property type="project" value="UniProtKB-KW"/>
</dbReference>
<feature type="domain" description="RING-CH-type" evidence="5">
    <location>
        <begin position="147"/>
        <end position="223"/>
    </location>
</feature>
<dbReference type="Pfam" id="PF12906">
    <property type="entry name" value="RINGv"/>
    <property type="match status" value="1"/>
</dbReference>
<dbReference type="Pfam" id="PF00498">
    <property type="entry name" value="FHA"/>
    <property type="match status" value="1"/>
</dbReference>
<dbReference type="Proteomes" id="UP001162131">
    <property type="component" value="Unassembled WGS sequence"/>
</dbReference>
<evidence type="ECO:0000256" key="3">
    <source>
        <dbReference type="ARBA" id="ARBA00022833"/>
    </source>
</evidence>
<dbReference type="InterPro" id="IPR000253">
    <property type="entry name" value="FHA_dom"/>
</dbReference>
<dbReference type="Gene3D" id="2.60.200.20">
    <property type="match status" value="1"/>
</dbReference>
<sequence>MKMKTPQQIIMKTMTWVRDSHNLFDYESRSCHKKKLITSNPCSIIRCDTEVDLISDFTNISRLTPHSQVLATVSQRNGIFYLSSEQCEPIWLIVRSLKTSEGPGVALKQGDIIKLGRMVYRIKELSTSSFDSSSDQTQGSEDECEVPNEHETTTCRICFGESEGPENPLISPCSCIGSVKFIHLQCLQRWLHSRVSERLGENVSSYHWKSMECEICKNNYPFSLGVEGKERELFQVEKSELPRIVLEGVDDGKGSSKGVYIVTFSENSTVKLGRGHECEVRISDISVSRCHATIQFSNGNFTIEDNNSKFGTLLQVTDPLPLITNSAVALQAGRTVLAVSLKGDESVAYKNSLDRLPAHKRSL</sequence>
<proteinExistence type="predicted"/>
<dbReference type="PROSITE" id="PS50006">
    <property type="entry name" value="FHA_DOMAIN"/>
    <property type="match status" value="1"/>
</dbReference>
<keyword evidence="7" id="KW-1185">Reference proteome</keyword>
<dbReference type="Gene3D" id="3.30.40.10">
    <property type="entry name" value="Zinc/RING finger domain, C3HC4 (zinc finger)"/>
    <property type="match status" value="1"/>
</dbReference>
<dbReference type="InterPro" id="IPR008984">
    <property type="entry name" value="SMAD_FHA_dom_sf"/>
</dbReference>
<feature type="domain" description="FHA" evidence="4">
    <location>
        <begin position="270"/>
        <end position="315"/>
    </location>
</feature>
<evidence type="ECO:0000256" key="2">
    <source>
        <dbReference type="ARBA" id="ARBA00022771"/>
    </source>
</evidence>
<dbReference type="SMART" id="SM00744">
    <property type="entry name" value="RINGv"/>
    <property type="match status" value="1"/>
</dbReference>
<organism evidence="6 7">
    <name type="scientific">Blepharisma stoltei</name>
    <dbReference type="NCBI Taxonomy" id="1481888"/>
    <lineage>
        <taxon>Eukaryota</taxon>
        <taxon>Sar</taxon>
        <taxon>Alveolata</taxon>
        <taxon>Ciliophora</taxon>
        <taxon>Postciliodesmatophora</taxon>
        <taxon>Heterotrichea</taxon>
        <taxon>Heterotrichida</taxon>
        <taxon>Blepharismidae</taxon>
        <taxon>Blepharisma</taxon>
    </lineage>
</organism>
<dbReference type="PROSITE" id="PS51292">
    <property type="entry name" value="ZF_RING_CH"/>
    <property type="match status" value="1"/>
</dbReference>
<dbReference type="PANTHER" id="PTHR46210:SF1">
    <property type="entry name" value="FHA DOMAIN-CONTAINING PROTEIN"/>
    <property type="match status" value="1"/>
</dbReference>
<reference evidence="6" key="1">
    <citation type="submission" date="2021-09" db="EMBL/GenBank/DDBJ databases">
        <authorList>
            <consortium name="AG Swart"/>
            <person name="Singh M."/>
            <person name="Singh A."/>
            <person name="Seah K."/>
            <person name="Emmerich C."/>
        </authorList>
    </citation>
    <scope>NUCLEOTIDE SEQUENCE</scope>
    <source>
        <strain evidence="6">ATCC30299</strain>
    </source>
</reference>
<dbReference type="InterPro" id="IPR011016">
    <property type="entry name" value="Znf_RING-CH"/>
</dbReference>
<evidence type="ECO:0008006" key="8">
    <source>
        <dbReference type="Google" id="ProtNLM"/>
    </source>
</evidence>
<evidence type="ECO:0000259" key="5">
    <source>
        <dbReference type="PROSITE" id="PS51292"/>
    </source>
</evidence>
<dbReference type="PANTHER" id="PTHR46210">
    <property type="entry name" value="FHA DOMAIN-CONTAINING PROTEIN"/>
    <property type="match status" value="1"/>
</dbReference>
<dbReference type="CDD" id="cd00060">
    <property type="entry name" value="FHA"/>
    <property type="match status" value="1"/>
</dbReference>
<evidence type="ECO:0000259" key="4">
    <source>
        <dbReference type="PROSITE" id="PS50006"/>
    </source>
</evidence>
<dbReference type="EMBL" id="CAJZBQ010000009">
    <property type="protein sequence ID" value="CAG9312737.1"/>
    <property type="molecule type" value="Genomic_DNA"/>
</dbReference>
<evidence type="ECO:0000313" key="6">
    <source>
        <dbReference type="EMBL" id="CAG9312737.1"/>
    </source>
</evidence>